<evidence type="ECO:0000259" key="9">
    <source>
        <dbReference type="PROSITE" id="PS50048"/>
    </source>
</evidence>
<dbReference type="SMART" id="SM00066">
    <property type="entry name" value="GAL4"/>
    <property type="match status" value="1"/>
</dbReference>
<evidence type="ECO:0000256" key="5">
    <source>
        <dbReference type="ARBA" id="ARBA00023125"/>
    </source>
</evidence>
<evidence type="ECO:0000256" key="8">
    <source>
        <dbReference type="SAM" id="MobiDB-lite"/>
    </source>
</evidence>
<reference evidence="11" key="1">
    <citation type="journal article" date="2017" name="Genome Biol. Evol.">
        <title>The complete genome sequence of the phytopathogenic fungus Sclerotinia sclerotiorum reveals insights into the genome architecture of broad host range pathogens.</title>
        <authorList>
            <person name="Derbyshire M."/>
            <person name="Denton-Giles M."/>
            <person name="Hegedus D."/>
            <person name="Seifbarghy S."/>
            <person name="Rollins J."/>
            <person name="van Kan J."/>
            <person name="Seidl M.F."/>
            <person name="Faino L."/>
            <person name="Mbengue M."/>
            <person name="Navaud O."/>
            <person name="Raffaele S."/>
            <person name="Hammond-Kosack K."/>
            <person name="Heard S."/>
            <person name="Oliver R."/>
        </authorList>
    </citation>
    <scope>NUCLEOTIDE SEQUENCE [LARGE SCALE GENOMIC DNA]</scope>
    <source>
        <strain evidence="11">ATCC 18683 / 1980 / Ss-1</strain>
    </source>
</reference>
<feature type="domain" description="Zn(2)-C6 fungal-type" evidence="9">
    <location>
        <begin position="73"/>
        <end position="102"/>
    </location>
</feature>
<dbReference type="OrthoDB" id="422427at2759"/>
<gene>
    <name evidence="10" type="ORF">sscle_06g053790</name>
</gene>
<keyword evidence="2" id="KW-0479">Metal-binding</keyword>
<dbReference type="Gene3D" id="4.10.240.10">
    <property type="entry name" value="Zn(2)-C6 fungal-type DNA-binding domain"/>
    <property type="match status" value="1"/>
</dbReference>
<dbReference type="PROSITE" id="PS00463">
    <property type="entry name" value="ZN2_CY6_FUNGAL_1"/>
    <property type="match status" value="1"/>
</dbReference>
<feature type="region of interest" description="Disordered" evidence="8">
    <location>
        <begin position="689"/>
        <end position="741"/>
    </location>
</feature>
<feature type="region of interest" description="Disordered" evidence="8">
    <location>
        <begin position="765"/>
        <end position="799"/>
    </location>
</feature>
<dbReference type="PANTHER" id="PTHR47540">
    <property type="entry name" value="THIAMINE REPRESSIBLE GENES REGULATORY PROTEIN THI5"/>
    <property type="match status" value="1"/>
</dbReference>
<evidence type="ECO:0000256" key="3">
    <source>
        <dbReference type="ARBA" id="ARBA00022833"/>
    </source>
</evidence>
<protein>
    <recommendedName>
        <fullName evidence="9">Zn(2)-C6 fungal-type domain-containing protein</fullName>
    </recommendedName>
</protein>
<sequence length="979" mass="108206">MSGTSPDQQSPASQSQPQSQSQPESQSQPIQSQETPLSPSQSSPDLETAEDWHAAPSQPRPAPIQKRRRVTRACDECRRKKIKCDGKQPCTHCTVYSYDCTYDQPSNRRRNPAPQYLESLELRLQRAESIIKTYLPSINLNDPNMDAVALLQQRQVAPMTPLTTNSMPSATPQQPHLSEQDAQLRSMIESTGQLDLDERGHWDFHGGSSGAVFMKRLREQFGSLLGSPNLLPKLPRAEMPPSFDSPKSFTESPFDPGLPNTFDLPPREIAMALCEDSLHCGCCLLRFVHEPSFYEMFNRIYDLPVESFGDQEHRFLPLLYMTLALGCMFSSEPSSSTDPDGKKYKSSMDQGFKFYKAARQMMDLTDCRDMTALQTVIFMVLFLQATSNLSVCYSYLGLALRSALRLGLHRSLSGNFNVIERETRKRVFWIIRKLDTYVSALLGFPIMLSGDDIDQDLPVEVDDEYITKDAILPMPPGKMSLLAASNAHTRLMAITPKVIKHIYPIKGLEQSISGNNNASYTISHSKIREIEKDLADWLDRLPMGLRPGGEGPPELIRVQQLLRLAYAHVQMMLYRPFLHYVSGKSCAGKTVDERSYACAAAGVSVARNIIHITAEMKKQSLLRGAYWFTMYTTFFSVISLVYYVLENPDKSGAAEILADANDGKDALIGLAQRSMAADRCSETLKPLFEQLPEKLKNRPTSIPSKKKRSAPASAHQTHRSSPEIPRPSSSHITPIPRATTFPQTTTSLHTSGLPMQNLNHRFQINTSSNPNLRQGFQDLVSPSDLSNAGTPESVSSTSHSIPQYGMQNQFNANNSIPYLTGLMFPSSDPFAYPNQPMMEFDAQHLKQENDLDDPRAQQIYMSGSGAGTGTVMYDDLEGQIFGPIPAYMIHNQQGFELSGGGQGGSGNRMGGLIQGGNANATGTAGTGPGVGVRPGNTGFNPQNLVYNTGMNLDGIFDNVGGDTRGTGEEWNGMSDQGFR</sequence>
<dbReference type="InterPro" id="IPR001138">
    <property type="entry name" value="Zn2Cys6_DnaBD"/>
</dbReference>
<dbReference type="Pfam" id="PF00172">
    <property type="entry name" value="Zn_clus"/>
    <property type="match status" value="1"/>
</dbReference>
<dbReference type="SUPFAM" id="SSF57701">
    <property type="entry name" value="Zn2/Cys6 DNA-binding domain"/>
    <property type="match status" value="1"/>
</dbReference>
<accession>A0A1D9Q6T6</accession>
<organism evidence="10 11">
    <name type="scientific">Sclerotinia sclerotiorum (strain ATCC 18683 / 1980 / Ss-1)</name>
    <name type="common">White mold</name>
    <name type="synonym">Whetzelinia sclerotiorum</name>
    <dbReference type="NCBI Taxonomy" id="665079"/>
    <lineage>
        <taxon>Eukaryota</taxon>
        <taxon>Fungi</taxon>
        <taxon>Dikarya</taxon>
        <taxon>Ascomycota</taxon>
        <taxon>Pezizomycotina</taxon>
        <taxon>Leotiomycetes</taxon>
        <taxon>Helotiales</taxon>
        <taxon>Sclerotiniaceae</taxon>
        <taxon>Sclerotinia</taxon>
    </lineage>
</organism>
<dbReference type="Proteomes" id="UP000177798">
    <property type="component" value="Chromosome 6"/>
</dbReference>
<feature type="region of interest" description="Disordered" evidence="8">
    <location>
        <begin position="1"/>
        <end position="69"/>
    </location>
</feature>
<evidence type="ECO:0000256" key="1">
    <source>
        <dbReference type="ARBA" id="ARBA00004123"/>
    </source>
</evidence>
<feature type="compositionally biased region" description="Polar residues" evidence="8">
    <location>
        <begin position="34"/>
        <end position="45"/>
    </location>
</feature>
<feature type="compositionally biased region" description="Polar residues" evidence="8">
    <location>
        <begin position="765"/>
        <end position="774"/>
    </location>
</feature>
<dbReference type="AlphaFoldDB" id="A0A1D9Q6T6"/>
<name>A0A1D9Q6T6_SCLS1</name>
<feature type="compositionally biased region" description="Polar residues" evidence="8">
    <location>
        <begin position="783"/>
        <end position="799"/>
    </location>
</feature>
<dbReference type="Pfam" id="PF04082">
    <property type="entry name" value="Fungal_trans"/>
    <property type="match status" value="1"/>
</dbReference>
<dbReference type="InterPro" id="IPR007219">
    <property type="entry name" value="XnlR_reg_dom"/>
</dbReference>
<evidence type="ECO:0000256" key="2">
    <source>
        <dbReference type="ARBA" id="ARBA00022723"/>
    </source>
</evidence>
<keyword evidence="4" id="KW-0805">Transcription regulation</keyword>
<keyword evidence="3" id="KW-0862">Zinc</keyword>
<dbReference type="VEuPathDB" id="FungiDB:sscle_06g053790"/>
<feature type="compositionally biased region" description="Low complexity" evidence="8">
    <location>
        <begin position="722"/>
        <end position="732"/>
    </location>
</feature>
<evidence type="ECO:0000313" key="11">
    <source>
        <dbReference type="Proteomes" id="UP000177798"/>
    </source>
</evidence>
<dbReference type="CDD" id="cd00067">
    <property type="entry name" value="GAL4"/>
    <property type="match status" value="1"/>
</dbReference>
<keyword evidence="5" id="KW-0238">DNA-binding</keyword>
<dbReference type="InterPro" id="IPR036864">
    <property type="entry name" value="Zn2-C6_fun-type_DNA-bd_sf"/>
</dbReference>
<dbReference type="GO" id="GO:0003677">
    <property type="term" value="F:DNA binding"/>
    <property type="evidence" value="ECO:0007669"/>
    <property type="project" value="UniProtKB-KW"/>
</dbReference>
<dbReference type="PROSITE" id="PS50048">
    <property type="entry name" value="ZN2_CY6_FUNGAL_2"/>
    <property type="match status" value="1"/>
</dbReference>
<feature type="compositionally biased region" description="Low complexity" evidence="8">
    <location>
        <begin position="1"/>
        <end position="33"/>
    </location>
</feature>
<keyword evidence="6" id="KW-0804">Transcription</keyword>
<evidence type="ECO:0000256" key="6">
    <source>
        <dbReference type="ARBA" id="ARBA00023163"/>
    </source>
</evidence>
<dbReference type="GO" id="GO:0006351">
    <property type="term" value="P:DNA-templated transcription"/>
    <property type="evidence" value="ECO:0007669"/>
    <property type="project" value="InterPro"/>
</dbReference>
<keyword evidence="7" id="KW-0539">Nucleus</keyword>
<dbReference type="PANTHER" id="PTHR47540:SF1">
    <property type="entry name" value="ACTIVATOR OF STRESS GENES 1-RELATED"/>
    <property type="match status" value="1"/>
</dbReference>
<evidence type="ECO:0000313" key="10">
    <source>
        <dbReference type="EMBL" id="APA10609.1"/>
    </source>
</evidence>
<dbReference type="GO" id="GO:0005634">
    <property type="term" value="C:nucleus"/>
    <property type="evidence" value="ECO:0007669"/>
    <property type="project" value="UniProtKB-SubCell"/>
</dbReference>
<evidence type="ECO:0000256" key="7">
    <source>
        <dbReference type="ARBA" id="ARBA00023242"/>
    </source>
</evidence>
<dbReference type="CDD" id="cd12148">
    <property type="entry name" value="fungal_TF_MHR"/>
    <property type="match status" value="1"/>
</dbReference>
<dbReference type="SMART" id="SM00906">
    <property type="entry name" value="Fungal_trans"/>
    <property type="match status" value="1"/>
</dbReference>
<dbReference type="EMBL" id="CP017819">
    <property type="protein sequence ID" value="APA10609.1"/>
    <property type="molecule type" value="Genomic_DNA"/>
</dbReference>
<dbReference type="GO" id="GO:0008270">
    <property type="term" value="F:zinc ion binding"/>
    <property type="evidence" value="ECO:0007669"/>
    <property type="project" value="InterPro"/>
</dbReference>
<comment type="subcellular location">
    <subcellularLocation>
        <location evidence="1">Nucleus</location>
    </subcellularLocation>
</comment>
<dbReference type="GO" id="GO:0000981">
    <property type="term" value="F:DNA-binding transcription factor activity, RNA polymerase II-specific"/>
    <property type="evidence" value="ECO:0007669"/>
    <property type="project" value="InterPro"/>
</dbReference>
<proteinExistence type="predicted"/>
<dbReference type="InterPro" id="IPR051711">
    <property type="entry name" value="Stress_Response_Reg"/>
</dbReference>
<evidence type="ECO:0000256" key="4">
    <source>
        <dbReference type="ARBA" id="ARBA00023015"/>
    </source>
</evidence>